<dbReference type="GO" id="GO:0005886">
    <property type="term" value="C:plasma membrane"/>
    <property type="evidence" value="ECO:0007669"/>
    <property type="project" value="InterPro"/>
</dbReference>
<dbReference type="GO" id="GO:0019210">
    <property type="term" value="F:kinase inhibitor activity"/>
    <property type="evidence" value="ECO:0007669"/>
    <property type="project" value="InterPro"/>
</dbReference>
<feature type="region of interest" description="Disordered" evidence="1">
    <location>
        <begin position="1"/>
        <end position="36"/>
    </location>
</feature>
<name>A0A8J4VG73_9ROSI</name>
<proteinExistence type="predicted"/>
<keyword evidence="3" id="KW-1185">Reference proteome</keyword>
<organism evidence="2 3">
    <name type="scientific">Castanea mollissima</name>
    <name type="common">Chinese chestnut</name>
    <dbReference type="NCBI Taxonomy" id="60419"/>
    <lineage>
        <taxon>Eukaryota</taxon>
        <taxon>Viridiplantae</taxon>
        <taxon>Streptophyta</taxon>
        <taxon>Embryophyta</taxon>
        <taxon>Tracheophyta</taxon>
        <taxon>Spermatophyta</taxon>
        <taxon>Magnoliopsida</taxon>
        <taxon>eudicotyledons</taxon>
        <taxon>Gunneridae</taxon>
        <taxon>Pentapetalae</taxon>
        <taxon>rosids</taxon>
        <taxon>fabids</taxon>
        <taxon>Fagales</taxon>
        <taxon>Fagaceae</taxon>
        <taxon>Castanea</taxon>
    </lineage>
</organism>
<dbReference type="Proteomes" id="UP000737018">
    <property type="component" value="Unassembled WGS sequence"/>
</dbReference>
<dbReference type="OrthoDB" id="1927169at2759"/>
<feature type="compositionally biased region" description="Low complexity" evidence="1">
    <location>
        <begin position="12"/>
        <end position="25"/>
    </location>
</feature>
<sequence>MRSSPSHSGVLSRTGFTGTSTTGTSRVGGGMYNSDTSSMEELQSAIQGAIAHCKNSMIQNKTMSSGDPQAAIKQQDQITHQLNNDIKQQQQRSFNSNPLKDSATDSPIFHNSNHNNNDTYFFAGDDAFASQPVSEIYADEAIDEDVDGGFLGSDSLISPSLMEMELEEGFALREGRRRLD</sequence>
<accession>A0A8J4VG73</accession>
<reference evidence="2" key="1">
    <citation type="submission" date="2020-03" db="EMBL/GenBank/DDBJ databases">
        <title>Castanea mollissima Vanexum genome sequencing.</title>
        <authorList>
            <person name="Staton M."/>
        </authorList>
    </citation>
    <scope>NUCLEOTIDE SEQUENCE</scope>
    <source>
        <tissue evidence="2">Leaf</tissue>
    </source>
</reference>
<dbReference type="InterPro" id="IPR039620">
    <property type="entry name" value="BKI1/MAKR1/3/4"/>
</dbReference>
<evidence type="ECO:0000256" key="1">
    <source>
        <dbReference type="SAM" id="MobiDB-lite"/>
    </source>
</evidence>
<dbReference type="EMBL" id="JRKL02003602">
    <property type="protein sequence ID" value="KAF3954745.1"/>
    <property type="molecule type" value="Genomic_DNA"/>
</dbReference>
<feature type="region of interest" description="Disordered" evidence="1">
    <location>
        <begin position="60"/>
        <end position="100"/>
    </location>
</feature>
<protein>
    <submittedName>
        <fullName evidence="2">Uncharacterized protein</fullName>
    </submittedName>
</protein>
<feature type="compositionally biased region" description="Polar residues" evidence="1">
    <location>
        <begin position="1"/>
        <end position="11"/>
    </location>
</feature>
<evidence type="ECO:0000313" key="3">
    <source>
        <dbReference type="Proteomes" id="UP000737018"/>
    </source>
</evidence>
<dbReference type="AlphaFoldDB" id="A0A8J4VG73"/>
<evidence type="ECO:0000313" key="2">
    <source>
        <dbReference type="EMBL" id="KAF3954745.1"/>
    </source>
</evidence>
<dbReference type="PANTHER" id="PTHR33312">
    <property type="entry name" value="MEMBRANE-ASSOCIATED KINASE REGULATOR 4-RELATED"/>
    <property type="match status" value="1"/>
</dbReference>
<feature type="compositionally biased region" description="Polar residues" evidence="1">
    <location>
        <begin position="60"/>
        <end position="99"/>
    </location>
</feature>
<dbReference type="PANTHER" id="PTHR33312:SF8">
    <property type="entry name" value="MEMBRANE-ASSOCIATED KINASE REGULATOR 1-RELATED"/>
    <property type="match status" value="1"/>
</dbReference>
<gene>
    <name evidence="2" type="ORF">CMV_019954</name>
</gene>
<comment type="caution">
    <text evidence="2">The sequence shown here is derived from an EMBL/GenBank/DDBJ whole genome shotgun (WGS) entry which is preliminary data.</text>
</comment>